<dbReference type="Proteomes" id="UP000070311">
    <property type="component" value="Unassembled WGS sequence"/>
</dbReference>
<accession>A0A133VGJ6</accession>
<name>A0A133VGJ6_9EURY</name>
<evidence type="ECO:0000313" key="1">
    <source>
        <dbReference type="EMBL" id="KXB05568.1"/>
    </source>
</evidence>
<dbReference type="InterPro" id="IPR036388">
    <property type="entry name" value="WH-like_DNA-bd_sf"/>
</dbReference>
<proteinExistence type="predicted"/>
<dbReference type="EMBL" id="LHYD01000006">
    <property type="protein sequence ID" value="KXB05568.1"/>
    <property type="molecule type" value="Genomic_DNA"/>
</dbReference>
<evidence type="ECO:0000313" key="2">
    <source>
        <dbReference type="Proteomes" id="UP000070311"/>
    </source>
</evidence>
<dbReference type="InterPro" id="IPR036390">
    <property type="entry name" value="WH_DNA-bd_sf"/>
</dbReference>
<evidence type="ECO:0008006" key="3">
    <source>
        <dbReference type="Google" id="ProtNLM"/>
    </source>
</evidence>
<organism evidence="1 2">
    <name type="scientific">candidate division MSBL1 archaeon SCGC-AAA382A13</name>
    <dbReference type="NCBI Taxonomy" id="1698279"/>
    <lineage>
        <taxon>Archaea</taxon>
        <taxon>Methanobacteriati</taxon>
        <taxon>Methanobacteriota</taxon>
        <taxon>candidate division MSBL1</taxon>
    </lineage>
</organism>
<protein>
    <recommendedName>
        <fullName evidence="3">HTH arsR-type domain-containing protein</fullName>
    </recommendedName>
</protein>
<reference evidence="1 2" key="1">
    <citation type="journal article" date="2016" name="Sci. Rep.">
        <title>Metabolic traits of an uncultured archaeal lineage -MSBL1- from brine pools of the Red Sea.</title>
        <authorList>
            <person name="Mwirichia R."/>
            <person name="Alam I."/>
            <person name="Rashid M."/>
            <person name="Vinu M."/>
            <person name="Ba-Alawi W."/>
            <person name="Anthony Kamau A."/>
            <person name="Kamanda Ngugi D."/>
            <person name="Goker M."/>
            <person name="Klenk H.P."/>
            <person name="Bajic V."/>
            <person name="Stingl U."/>
        </authorList>
    </citation>
    <scope>NUCLEOTIDE SEQUENCE [LARGE SCALE GENOMIC DNA]</scope>
    <source>
        <strain evidence="1">SCGC-AAA382A13</strain>
    </source>
</reference>
<comment type="caution">
    <text evidence="1">The sequence shown here is derived from an EMBL/GenBank/DDBJ whole genome shotgun (WGS) entry which is preliminary data.</text>
</comment>
<gene>
    <name evidence="1" type="ORF">AKJ50_00580</name>
</gene>
<keyword evidence="2" id="KW-1185">Reference proteome</keyword>
<dbReference type="Gene3D" id="1.10.10.10">
    <property type="entry name" value="Winged helix-like DNA-binding domain superfamily/Winged helix DNA-binding domain"/>
    <property type="match status" value="1"/>
</dbReference>
<dbReference type="SUPFAM" id="SSF46785">
    <property type="entry name" value="Winged helix' DNA-binding domain"/>
    <property type="match status" value="1"/>
</dbReference>
<dbReference type="AlphaFoldDB" id="A0A133VGJ6"/>
<sequence length="73" mass="8615">MPSIFGKKDPKNEIYSIVNSSLRKLSTSEVAARSNYSKPTVLKYLKKLNRQGEIRREKRSNTYYWYTGEISFF</sequence>